<dbReference type="PANTHER" id="PTHR21098">
    <property type="entry name" value="RIBOFLAVIN SYNTHASE ALPHA CHAIN"/>
    <property type="match status" value="1"/>
</dbReference>
<keyword evidence="9" id="KW-0677">Repeat</keyword>
<dbReference type="InterPro" id="IPR001783">
    <property type="entry name" value="Lumazine-bd"/>
</dbReference>
<evidence type="ECO:0000259" key="12">
    <source>
        <dbReference type="PROSITE" id="PS51177"/>
    </source>
</evidence>
<name>A0A1T4K0V1_9FIRM</name>
<evidence type="ECO:0000256" key="5">
    <source>
        <dbReference type="ARBA" id="ARBA00012827"/>
    </source>
</evidence>
<dbReference type="OrthoDB" id="9788537at2"/>
<dbReference type="CDD" id="cd00402">
    <property type="entry name" value="Riboflavin_synthase_like"/>
    <property type="match status" value="1"/>
</dbReference>
<dbReference type="RefSeq" id="WP_078785774.1">
    <property type="nucleotide sequence ID" value="NZ_FMTO01000002.1"/>
</dbReference>
<dbReference type="Pfam" id="PF00677">
    <property type="entry name" value="Lum_binding"/>
    <property type="match status" value="2"/>
</dbReference>
<dbReference type="GO" id="GO:0009231">
    <property type="term" value="P:riboflavin biosynthetic process"/>
    <property type="evidence" value="ECO:0007669"/>
    <property type="project" value="UniProtKB-KW"/>
</dbReference>
<comment type="function">
    <text evidence="2">Catalyzes the dismutation of two molecules of 6,7-dimethyl-8-ribityllumazine, resulting in the formation of riboflavin and 5-amino-6-(D-ribitylamino)uracil.</text>
</comment>
<keyword evidence="8" id="KW-0808">Transferase</keyword>
<dbReference type="NCBIfam" id="NF006767">
    <property type="entry name" value="PRK09289.1"/>
    <property type="match status" value="1"/>
</dbReference>
<evidence type="ECO:0000256" key="10">
    <source>
        <dbReference type="NCBIfam" id="TIGR00187"/>
    </source>
</evidence>
<evidence type="ECO:0000256" key="9">
    <source>
        <dbReference type="ARBA" id="ARBA00022737"/>
    </source>
</evidence>
<evidence type="ECO:0000256" key="7">
    <source>
        <dbReference type="ARBA" id="ARBA00022619"/>
    </source>
</evidence>
<comment type="subunit">
    <text evidence="4">Homotrimer.</text>
</comment>
<feature type="repeat" description="Lumazine-binding" evidence="11">
    <location>
        <begin position="97"/>
        <end position="193"/>
    </location>
</feature>
<reference evidence="13 14" key="1">
    <citation type="submission" date="2017-02" db="EMBL/GenBank/DDBJ databases">
        <authorList>
            <person name="Peterson S.W."/>
        </authorList>
    </citation>
    <scope>NUCLEOTIDE SEQUENCE [LARGE SCALE GENOMIC DNA]</scope>
    <source>
        <strain evidence="13 14">ATCC 17233</strain>
    </source>
</reference>
<dbReference type="GO" id="GO:0004746">
    <property type="term" value="F:riboflavin synthase activity"/>
    <property type="evidence" value="ECO:0007669"/>
    <property type="project" value="UniProtKB-UniRule"/>
</dbReference>
<gene>
    <name evidence="13" type="ORF">SAMN02745110_00079</name>
</gene>
<dbReference type="FunFam" id="2.40.30.20:FF:000004">
    <property type="entry name" value="Riboflavin synthase, alpha subunit"/>
    <property type="match status" value="1"/>
</dbReference>
<feature type="domain" description="Lumazine-binding" evidence="12">
    <location>
        <begin position="97"/>
        <end position="193"/>
    </location>
</feature>
<dbReference type="Proteomes" id="UP000189857">
    <property type="component" value="Unassembled WGS sequence"/>
</dbReference>
<dbReference type="PROSITE" id="PS51177">
    <property type="entry name" value="LUMAZINE_BIND"/>
    <property type="match status" value="2"/>
</dbReference>
<accession>A0A1T4K0V1</accession>
<feature type="repeat" description="Lumazine-binding" evidence="11">
    <location>
        <begin position="1"/>
        <end position="96"/>
    </location>
</feature>
<dbReference type="AlphaFoldDB" id="A0A1T4K0V1"/>
<organism evidence="13 14">
    <name type="scientific">Eubacterium ruminantium</name>
    <dbReference type="NCBI Taxonomy" id="42322"/>
    <lineage>
        <taxon>Bacteria</taxon>
        <taxon>Bacillati</taxon>
        <taxon>Bacillota</taxon>
        <taxon>Clostridia</taxon>
        <taxon>Eubacteriales</taxon>
        <taxon>Eubacteriaceae</taxon>
        <taxon>Eubacterium</taxon>
    </lineage>
</organism>
<dbReference type="FunFam" id="2.40.30.20:FF:000003">
    <property type="entry name" value="Riboflavin synthase, alpha subunit"/>
    <property type="match status" value="1"/>
</dbReference>
<dbReference type="InterPro" id="IPR017938">
    <property type="entry name" value="Riboflavin_synthase-like_b-brl"/>
</dbReference>
<sequence length="222" mass="23898">MFTGLIEEIGCVRKITHGAASAVLHIKAYKIMDDVKVGDSIAVNGVCLTATSVTSDGFTADVMAETLRRSSLGKLSPGSYVNLERAMAANGRFGGHIVSGHIDGTGTIRSFEKEDNAIWVTIEADKNILRFIVEKGSITIDGISLTVAYVDNECFKVSIIPHTSSETTLTDKKVKDIVNLENDIVGKYVEKLLGIDSGVKKVDDKKSSGTLNMDILTRNGFL</sequence>
<dbReference type="NCBIfam" id="NF009566">
    <property type="entry name" value="PRK13020.1"/>
    <property type="match status" value="1"/>
</dbReference>
<comment type="pathway">
    <text evidence="3">Cofactor biosynthesis; riboflavin biosynthesis; riboflavin from 2-hydroxy-3-oxobutyl phosphate and 5-amino-6-(D-ribitylamino)uracil: step 2/2.</text>
</comment>
<dbReference type="PIRSF" id="PIRSF000498">
    <property type="entry name" value="Riboflavin_syn_A"/>
    <property type="match status" value="1"/>
</dbReference>
<keyword evidence="14" id="KW-1185">Reference proteome</keyword>
<dbReference type="NCBIfam" id="TIGR00187">
    <property type="entry name" value="ribE"/>
    <property type="match status" value="1"/>
</dbReference>
<dbReference type="InterPro" id="IPR023366">
    <property type="entry name" value="ATP_synth_asu-like_sf"/>
</dbReference>
<keyword evidence="7" id="KW-0686">Riboflavin biosynthesis</keyword>
<evidence type="ECO:0000313" key="14">
    <source>
        <dbReference type="Proteomes" id="UP000189857"/>
    </source>
</evidence>
<evidence type="ECO:0000256" key="6">
    <source>
        <dbReference type="ARBA" id="ARBA00013950"/>
    </source>
</evidence>
<dbReference type="EC" id="2.5.1.9" evidence="5 10"/>
<evidence type="ECO:0000256" key="8">
    <source>
        <dbReference type="ARBA" id="ARBA00022679"/>
    </source>
</evidence>
<dbReference type="InterPro" id="IPR026017">
    <property type="entry name" value="Lumazine-bd_dom"/>
</dbReference>
<dbReference type="PANTHER" id="PTHR21098:SF12">
    <property type="entry name" value="RIBOFLAVIN SYNTHASE"/>
    <property type="match status" value="1"/>
</dbReference>
<evidence type="ECO:0000256" key="1">
    <source>
        <dbReference type="ARBA" id="ARBA00000968"/>
    </source>
</evidence>
<protein>
    <recommendedName>
        <fullName evidence="6 10">Riboflavin synthase</fullName>
        <ecNumber evidence="5 10">2.5.1.9</ecNumber>
    </recommendedName>
</protein>
<evidence type="ECO:0000256" key="2">
    <source>
        <dbReference type="ARBA" id="ARBA00002803"/>
    </source>
</evidence>
<comment type="catalytic activity">
    <reaction evidence="1">
        <text>2 6,7-dimethyl-8-(1-D-ribityl)lumazine + H(+) = 5-amino-6-(D-ribitylamino)uracil + riboflavin</text>
        <dbReference type="Rhea" id="RHEA:20772"/>
        <dbReference type="ChEBI" id="CHEBI:15378"/>
        <dbReference type="ChEBI" id="CHEBI:15934"/>
        <dbReference type="ChEBI" id="CHEBI:57986"/>
        <dbReference type="ChEBI" id="CHEBI:58201"/>
        <dbReference type="EC" id="2.5.1.9"/>
    </reaction>
</comment>
<proteinExistence type="predicted"/>
<feature type="domain" description="Lumazine-binding" evidence="12">
    <location>
        <begin position="1"/>
        <end position="96"/>
    </location>
</feature>
<dbReference type="Gene3D" id="2.40.30.20">
    <property type="match status" value="2"/>
</dbReference>
<evidence type="ECO:0000256" key="11">
    <source>
        <dbReference type="PROSITE-ProRule" id="PRU00524"/>
    </source>
</evidence>
<evidence type="ECO:0000313" key="13">
    <source>
        <dbReference type="EMBL" id="SJZ36070.1"/>
    </source>
</evidence>
<dbReference type="SUPFAM" id="SSF63380">
    <property type="entry name" value="Riboflavin synthase domain-like"/>
    <property type="match status" value="2"/>
</dbReference>
<dbReference type="EMBL" id="FUXA01000003">
    <property type="protein sequence ID" value="SJZ36070.1"/>
    <property type="molecule type" value="Genomic_DNA"/>
</dbReference>
<evidence type="ECO:0000256" key="3">
    <source>
        <dbReference type="ARBA" id="ARBA00004887"/>
    </source>
</evidence>
<evidence type="ECO:0000256" key="4">
    <source>
        <dbReference type="ARBA" id="ARBA00011233"/>
    </source>
</evidence>